<name>A0A0C3BP19_PILCF</name>
<reference evidence="5" key="2">
    <citation type="submission" date="2015-01" db="EMBL/GenBank/DDBJ databases">
        <title>Evolutionary Origins and Diversification of the Mycorrhizal Mutualists.</title>
        <authorList>
            <consortium name="DOE Joint Genome Institute"/>
            <consortium name="Mycorrhizal Genomics Consortium"/>
            <person name="Kohler A."/>
            <person name="Kuo A."/>
            <person name="Nagy L.G."/>
            <person name="Floudas D."/>
            <person name="Copeland A."/>
            <person name="Barry K.W."/>
            <person name="Cichocki N."/>
            <person name="Veneault-Fourrey C."/>
            <person name="LaButti K."/>
            <person name="Lindquist E.A."/>
            <person name="Lipzen A."/>
            <person name="Lundell T."/>
            <person name="Morin E."/>
            <person name="Murat C."/>
            <person name="Riley R."/>
            <person name="Ohm R."/>
            <person name="Sun H."/>
            <person name="Tunlid A."/>
            <person name="Henrissat B."/>
            <person name="Grigoriev I.V."/>
            <person name="Hibbett D.S."/>
            <person name="Martin F."/>
        </authorList>
    </citation>
    <scope>NUCLEOTIDE SEQUENCE [LARGE SCALE GENOMIC DNA]</scope>
    <source>
        <strain evidence="5">F 1598</strain>
    </source>
</reference>
<dbReference type="CDD" id="cd00009">
    <property type="entry name" value="AAA"/>
    <property type="match status" value="1"/>
</dbReference>
<dbReference type="AlphaFoldDB" id="A0A0C3BP19"/>
<evidence type="ECO:0000259" key="3">
    <source>
        <dbReference type="Pfam" id="PF24883"/>
    </source>
</evidence>
<dbReference type="InParanoid" id="A0A0C3BP19"/>
<dbReference type="OrthoDB" id="5967843at2759"/>
<dbReference type="Pfam" id="PF24883">
    <property type="entry name" value="NPHP3_N"/>
    <property type="match status" value="1"/>
</dbReference>
<accession>A0A0C3BP19</accession>
<dbReference type="Proteomes" id="UP000054166">
    <property type="component" value="Unassembled WGS sequence"/>
</dbReference>
<evidence type="ECO:0000313" key="5">
    <source>
        <dbReference type="Proteomes" id="UP000054166"/>
    </source>
</evidence>
<gene>
    <name evidence="4" type="ORF">PILCRDRAFT_62507</name>
</gene>
<dbReference type="STRING" id="765440.A0A0C3BP19"/>
<dbReference type="Gene3D" id="3.40.50.300">
    <property type="entry name" value="P-loop containing nucleotide triphosphate hydrolases"/>
    <property type="match status" value="1"/>
</dbReference>
<keyword evidence="1" id="KW-0677">Repeat</keyword>
<dbReference type="InterPro" id="IPR056884">
    <property type="entry name" value="NPHP3-like_N"/>
</dbReference>
<keyword evidence="5" id="KW-1185">Reference proteome</keyword>
<feature type="region of interest" description="Disordered" evidence="2">
    <location>
        <begin position="1"/>
        <end position="22"/>
    </location>
</feature>
<evidence type="ECO:0000256" key="2">
    <source>
        <dbReference type="SAM" id="MobiDB-lite"/>
    </source>
</evidence>
<feature type="non-terminal residue" evidence="4">
    <location>
        <position position="322"/>
    </location>
</feature>
<protein>
    <recommendedName>
        <fullName evidence="3">Nephrocystin 3-like N-terminal domain-containing protein</fullName>
    </recommendedName>
</protein>
<evidence type="ECO:0000256" key="1">
    <source>
        <dbReference type="ARBA" id="ARBA00022737"/>
    </source>
</evidence>
<sequence length="322" mass="36033">MNNTRDQTNIGGDLIINNSNNGTSQTTPTPSIIVCVYVSRSASWFNILKGHIIPDALYNSKARGDEYATTCQPETRERVLRDLTDWAKRGDDQAMCWLYGPAGSGKSTIAHTIAERCEANLGASFFFSRGKGSRSDATGLFATLAYQLATRVPPLQALMERALQNDPLILSQTLGDQFRKLILDPILAIGEPLPTMIIVLDALDECSDEDVLVGVIRLLGNTFAAHRLPFRFLLTSRPEEHIRKTFARPMTRSKTYSLALQDFPAHDDIRAFLQLQFVDILRDHEVYLREVPKPWPSSAVLEELVEKSEGLFIYVSTLVKYV</sequence>
<dbReference type="EMBL" id="KN832977">
    <property type="protein sequence ID" value="KIM88218.1"/>
    <property type="molecule type" value="Genomic_DNA"/>
</dbReference>
<dbReference type="InterPro" id="IPR027417">
    <property type="entry name" value="P-loop_NTPase"/>
</dbReference>
<dbReference type="PANTHER" id="PTHR10039">
    <property type="entry name" value="AMELOGENIN"/>
    <property type="match status" value="1"/>
</dbReference>
<evidence type="ECO:0000313" key="4">
    <source>
        <dbReference type="EMBL" id="KIM88218.1"/>
    </source>
</evidence>
<organism evidence="4 5">
    <name type="scientific">Piloderma croceum (strain F 1598)</name>
    <dbReference type="NCBI Taxonomy" id="765440"/>
    <lineage>
        <taxon>Eukaryota</taxon>
        <taxon>Fungi</taxon>
        <taxon>Dikarya</taxon>
        <taxon>Basidiomycota</taxon>
        <taxon>Agaricomycotina</taxon>
        <taxon>Agaricomycetes</taxon>
        <taxon>Agaricomycetidae</taxon>
        <taxon>Atheliales</taxon>
        <taxon>Atheliaceae</taxon>
        <taxon>Piloderma</taxon>
    </lineage>
</organism>
<reference evidence="4 5" key="1">
    <citation type="submission" date="2014-04" db="EMBL/GenBank/DDBJ databases">
        <authorList>
            <consortium name="DOE Joint Genome Institute"/>
            <person name="Kuo A."/>
            <person name="Tarkka M."/>
            <person name="Buscot F."/>
            <person name="Kohler A."/>
            <person name="Nagy L.G."/>
            <person name="Floudas D."/>
            <person name="Copeland A."/>
            <person name="Barry K.W."/>
            <person name="Cichocki N."/>
            <person name="Veneault-Fourrey C."/>
            <person name="LaButti K."/>
            <person name="Lindquist E.A."/>
            <person name="Lipzen A."/>
            <person name="Lundell T."/>
            <person name="Morin E."/>
            <person name="Murat C."/>
            <person name="Sun H."/>
            <person name="Tunlid A."/>
            <person name="Henrissat B."/>
            <person name="Grigoriev I.V."/>
            <person name="Hibbett D.S."/>
            <person name="Martin F."/>
            <person name="Nordberg H.P."/>
            <person name="Cantor M.N."/>
            <person name="Hua S.X."/>
        </authorList>
    </citation>
    <scope>NUCLEOTIDE SEQUENCE [LARGE SCALE GENOMIC DNA]</scope>
    <source>
        <strain evidence="4 5">F 1598</strain>
    </source>
</reference>
<proteinExistence type="predicted"/>
<dbReference type="HOGENOM" id="CLU_000288_6_10_1"/>
<feature type="domain" description="Nephrocystin 3-like N-terminal" evidence="3">
    <location>
        <begin position="83"/>
        <end position="237"/>
    </location>
</feature>
<dbReference type="SUPFAM" id="SSF52540">
    <property type="entry name" value="P-loop containing nucleoside triphosphate hydrolases"/>
    <property type="match status" value="1"/>
</dbReference>